<name>A0ACC1M7S0_9FUNG</name>
<accession>A0ACC1M7S0</accession>
<sequence>CIEVDCLAMFGSEFELRQHVATQHPRPIRRAIKPSNRGKPGRNTPTEQLSPNASFWNAATINDVLGAAAMESGTIGGVVGQSSAMGLGAMPTIPESGISTPVNQSMEAAVAMAAAMSYNADQQGLSLTSNSPNLGQPLMASGRQAAAHRRLMLQGISNQPFLQATAAPFLSAPALINASGGEPNIGSYFTLGLNHADTTDSPQHHPMTPTLFGVSNVGNPSMPSASMMFEAMHQAAAAVNESQMEAASRGGEGDGANDATLPTNYLPDMSGGGGDSVSLNMQLMHNMMGDSFYMPPPPTHDSDGGSNQQTAVATTGDGDVNMDDMRYSSGQQSYSRSQRSDSFDMSLSVTVSNSSTIQPSVMVSADAVESSATMNSGSKSGAHSQIATALMSKRNWQQQQQQVSAGSSGHTPAAAPAPTGQQQQPGLLPWTHGFSALGLLSYPGDNQNRQAMSEGFPQPPQQHQQHQQRFYTPQPTDLAQFQVQQSSLQSMQQPASSATAPNSAGPRYQRQFVSSLQLGPLPQSPLQQHPPPMYSSNSIIPCPALGCRQAFTDANALKHHLSYDHPRDAPTMMSANASNPGSPMEGFLSTMPTNNQSPMFNVAATVGPMSAGAILQPRHHSQQGMLHMDTAVPGTTTSDRSKAPHWIDTNTWSSWIAAANGHGDVTAVAAATAMGITPGINGPQSFIPAASTPLNQPAYSHSQQHAATSELLQMFHAVNRADTS</sequence>
<dbReference type="EMBL" id="JANBVB010000022">
    <property type="protein sequence ID" value="KAJ2899603.1"/>
    <property type="molecule type" value="Genomic_DNA"/>
</dbReference>
<keyword evidence="2" id="KW-1185">Reference proteome</keyword>
<reference evidence="1" key="1">
    <citation type="submission" date="2022-07" db="EMBL/GenBank/DDBJ databases">
        <title>Phylogenomic reconstructions and comparative analyses of Kickxellomycotina fungi.</title>
        <authorList>
            <person name="Reynolds N.K."/>
            <person name="Stajich J.E."/>
            <person name="Barry K."/>
            <person name="Grigoriev I.V."/>
            <person name="Crous P."/>
            <person name="Smith M.E."/>
        </authorList>
    </citation>
    <scope>NUCLEOTIDE SEQUENCE</scope>
    <source>
        <strain evidence="1">CBS 190363</strain>
    </source>
</reference>
<organism evidence="1 2">
    <name type="scientific">Coemansia aciculifera</name>
    <dbReference type="NCBI Taxonomy" id="417176"/>
    <lineage>
        <taxon>Eukaryota</taxon>
        <taxon>Fungi</taxon>
        <taxon>Fungi incertae sedis</taxon>
        <taxon>Zoopagomycota</taxon>
        <taxon>Kickxellomycotina</taxon>
        <taxon>Kickxellomycetes</taxon>
        <taxon>Kickxellales</taxon>
        <taxon>Kickxellaceae</taxon>
        <taxon>Coemansia</taxon>
    </lineage>
</organism>
<dbReference type="Proteomes" id="UP001139981">
    <property type="component" value="Unassembled WGS sequence"/>
</dbReference>
<evidence type="ECO:0000313" key="1">
    <source>
        <dbReference type="EMBL" id="KAJ2899603.1"/>
    </source>
</evidence>
<protein>
    <submittedName>
        <fullName evidence="1">Uncharacterized protein</fullName>
    </submittedName>
</protein>
<feature type="non-terminal residue" evidence="1">
    <location>
        <position position="1"/>
    </location>
</feature>
<gene>
    <name evidence="1" type="ORF">IWW38_000905</name>
</gene>
<evidence type="ECO:0000313" key="2">
    <source>
        <dbReference type="Proteomes" id="UP001139981"/>
    </source>
</evidence>
<comment type="caution">
    <text evidence="1">The sequence shown here is derived from an EMBL/GenBank/DDBJ whole genome shotgun (WGS) entry which is preliminary data.</text>
</comment>
<proteinExistence type="predicted"/>